<dbReference type="OMA" id="KRNETWI"/>
<dbReference type="InParanoid" id="A0A061GY94"/>
<reference evidence="2 3" key="1">
    <citation type="journal article" date="2013" name="Genome Biol.">
        <title>The genome sequence of the most widely cultivated cacao type and its use to identify candidate genes regulating pod color.</title>
        <authorList>
            <person name="Motamayor J.C."/>
            <person name="Mockaitis K."/>
            <person name="Schmutz J."/>
            <person name="Haiminen N."/>
            <person name="Iii D.L."/>
            <person name="Cornejo O."/>
            <person name="Findley S.D."/>
            <person name="Zheng P."/>
            <person name="Utro F."/>
            <person name="Royaert S."/>
            <person name="Saski C."/>
            <person name="Jenkins J."/>
            <person name="Podicheti R."/>
            <person name="Zhao M."/>
            <person name="Scheffler B.E."/>
            <person name="Stack J.C."/>
            <person name="Feltus F.A."/>
            <person name="Mustiga G.M."/>
            <person name="Amores F."/>
            <person name="Phillips W."/>
            <person name="Marelli J.P."/>
            <person name="May G.D."/>
            <person name="Shapiro H."/>
            <person name="Ma J."/>
            <person name="Bustamante C.D."/>
            <person name="Schnell R.J."/>
            <person name="Main D."/>
            <person name="Gilbert D."/>
            <person name="Parida L."/>
            <person name="Kuhn D.N."/>
        </authorList>
    </citation>
    <scope>NUCLEOTIDE SEQUENCE [LARGE SCALE GENOMIC DNA]</scope>
    <source>
        <strain evidence="3">cv. Matina 1-6</strain>
    </source>
</reference>
<feature type="domain" description="Reverse transcriptase Ty1/copia-type" evidence="1">
    <location>
        <begin position="19"/>
        <end position="94"/>
    </location>
</feature>
<dbReference type="eggNOG" id="KOG0017">
    <property type="taxonomic scope" value="Eukaryota"/>
</dbReference>
<proteinExistence type="predicted"/>
<sequence length="172" mass="19663">MGGSSLAAMDVEISVNKRNETWILVDRSKDQSVIGVKWIYKTKLNLDSSINKYKARLVVKCYSQTYGIDYFETFSYIARHDTIRLLVALSAREAVKRVLRYVKGTVDFGLSGVFSWNSKKLEVVAQSSIEVEYIAIVTATNHAQWLRKVFFDLGFSQVKSQCCMWTTNLRLP</sequence>
<dbReference type="Proteomes" id="UP000026915">
    <property type="component" value="Chromosome 9"/>
</dbReference>
<accession>A0A061GY94</accession>
<dbReference type="Gramene" id="EOY32099">
    <property type="protein sequence ID" value="EOY32099"/>
    <property type="gene ID" value="TCM_039592"/>
</dbReference>
<dbReference type="STRING" id="3641.A0A061GY94"/>
<dbReference type="PANTHER" id="PTHR11439:SF502">
    <property type="entry name" value="SECRETED RXLR EFFECTOR PROTEIN 161-LIKE"/>
    <property type="match status" value="1"/>
</dbReference>
<gene>
    <name evidence="2" type="ORF">TCM_039592</name>
</gene>
<dbReference type="HOGENOM" id="CLU_1558023_0_0_1"/>
<organism evidence="2 3">
    <name type="scientific">Theobroma cacao</name>
    <name type="common">Cacao</name>
    <name type="synonym">Cocoa</name>
    <dbReference type="NCBI Taxonomy" id="3641"/>
    <lineage>
        <taxon>Eukaryota</taxon>
        <taxon>Viridiplantae</taxon>
        <taxon>Streptophyta</taxon>
        <taxon>Embryophyta</taxon>
        <taxon>Tracheophyta</taxon>
        <taxon>Spermatophyta</taxon>
        <taxon>Magnoliopsida</taxon>
        <taxon>eudicotyledons</taxon>
        <taxon>Gunneridae</taxon>
        <taxon>Pentapetalae</taxon>
        <taxon>rosids</taxon>
        <taxon>malvids</taxon>
        <taxon>Malvales</taxon>
        <taxon>Malvaceae</taxon>
        <taxon>Byttnerioideae</taxon>
        <taxon>Theobroma</taxon>
    </lineage>
</organism>
<dbReference type="InterPro" id="IPR013103">
    <property type="entry name" value="RVT_2"/>
</dbReference>
<dbReference type="EMBL" id="CM001887">
    <property type="protein sequence ID" value="EOY32099.1"/>
    <property type="molecule type" value="Genomic_DNA"/>
</dbReference>
<dbReference type="Pfam" id="PF07727">
    <property type="entry name" value="RVT_2"/>
    <property type="match status" value="1"/>
</dbReference>
<dbReference type="AlphaFoldDB" id="A0A061GY94"/>
<evidence type="ECO:0000259" key="1">
    <source>
        <dbReference type="Pfam" id="PF07727"/>
    </source>
</evidence>
<keyword evidence="3" id="KW-1185">Reference proteome</keyword>
<evidence type="ECO:0000313" key="2">
    <source>
        <dbReference type="EMBL" id="EOY32099.1"/>
    </source>
</evidence>
<dbReference type="PANTHER" id="PTHR11439">
    <property type="entry name" value="GAG-POL-RELATED RETROTRANSPOSON"/>
    <property type="match status" value="1"/>
</dbReference>
<name>A0A061GY94_THECC</name>
<protein>
    <recommendedName>
        <fullName evidence="1">Reverse transcriptase Ty1/copia-type domain-containing protein</fullName>
    </recommendedName>
</protein>
<evidence type="ECO:0000313" key="3">
    <source>
        <dbReference type="Proteomes" id="UP000026915"/>
    </source>
</evidence>